<evidence type="ECO:0000313" key="3">
    <source>
        <dbReference type="Proteomes" id="UP000322553"/>
    </source>
</evidence>
<reference evidence="2 3" key="1">
    <citation type="submission" date="2019-08" db="EMBL/GenBank/DDBJ databases">
        <title>Complete genome sequence of Kushneria sp. YCWA18, a halophilic phosphate-solubilizing bacterium isolated from Daqiao saltern in China.</title>
        <authorList>
            <person name="Du G.-X."/>
            <person name="Qu L.-Y."/>
        </authorList>
    </citation>
    <scope>NUCLEOTIDE SEQUENCE [LARGE SCALE GENOMIC DNA]</scope>
    <source>
        <strain evidence="2 3">YCWA18</strain>
    </source>
</reference>
<keyword evidence="1" id="KW-1133">Transmembrane helix</keyword>
<gene>
    <name evidence="2" type="ORF">FY550_01065</name>
</gene>
<sequence length="99" mass="10644">MKYRVLFSVSEKSPGSIRTAFLHQLKIGGVTLTILIIYLTLTLLALLFLLGAIRASSNSDWLVGTSVPDIENSGVVSSSSGKVTERKDTAYAADGINRE</sequence>
<feature type="transmembrane region" description="Helical" evidence="1">
    <location>
        <begin position="27"/>
        <end position="50"/>
    </location>
</feature>
<keyword evidence="1" id="KW-0472">Membrane</keyword>
<dbReference type="EMBL" id="CP043420">
    <property type="protein sequence ID" value="QEL09858.1"/>
    <property type="molecule type" value="Genomic_DNA"/>
</dbReference>
<keyword evidence="1" id="KW-0812">Transmembrane</keyword>
<evidence type="ECO:0000256" key="1">
    <source>
        <dbReference type="SAM" id="Phobius"/>
    </source>
</evidence>
<dbReference type="Proteomes" id="UP000322553">
    <property type="component" value="Chromosome"/>
</dbReference>
<keyword evidence="3" id="KW-1185">Reference proteome</keyword>
<proteinExistence type="predicted"/>
<dbReference type="AlphaFoldDB" id="A0A5C0ZV55"/>
<organism evidence="2 3">
    <name type="scientific">Kushneria phosphatilytica</name>
    <dbReference type="NCBI Taxonomy" id="657387"/>
    <lineage>
        <taxon>Bacteria</taxon>
        <taxon>Pseudomonadati</taxon>
        <taxon>Pseudomonadota</taxon>
        <taxon>Gammaproteobacteria</taxon>
        <taxon>Oceanospirillales</taxon>
        <taxon>Halomonadaceae</taxon>
        <taxon>Kushneria</taxon>
    </lineage>
</organism>
<dbReference type="KEGG" id="kuy:FY550_01065"/>
<name>A0A5C0ZV55_9GAMM</name>
<protein>
    <submittedName>
        <fullName evidence="2">Uncharacterized protein</fullName>
    </submittedName>
</protein>
<accession>A0A5C0ZV55</accession>
<evidence type="ECO:0000313" key="2">
    <source>
        <dbReference type="EMBL" id="QEL09858.1"/>
    </source>
</evidence>
<dbReference type="RefSeq" id="WP_139148746.1">
    <property type="nucleotide sequence ID" value="NZ_CP043420.1"/>
</dbReference>